<dbReference type="AlphaFoldDB" id="A0AA86SGA8"/>
<reference evidence="1" key="1">
    <citation type="submission" date="2023-10" db="EMBL/GenBank/DDBJ databases">
        <authorList>
            <person name="Domelevo Entfellner J.-B."/>
        </authorList>
    </citation>
    <scope>NUCLEOTIDE SEQUENCE</scope>
</reference>
<accession>A0AA86SGA8</accession>
<name>A0AA86SGA8_9FABA</name>
<dbReference type="EMBL" id="OY731401">
    <property type="protein sequence ID" value="CAJ1948782.1"/>
    <property type="molecule type" value="Genomic_DNA"/>
</dbReference>
<evidence type="ECO:0000313" key="1">
    <source>
        <dbReference type="EMBL" id="CAJ1948782.1"/>
    </source>
</evidence>
<keyword evidence="2" id="KW-1185">Reference proteome</keyword>
<organism evidence="1 2">
    <name type="scientific">Sphenostylis stenocarpa</name>
    <dbReference type="NCBI Taxonomy" id="92480"/>
    <lineage>
        <taxon>Eukaryota</taxon>
        <taxon>Viridiplantae</taxon>
        <taxon>Streptophyta</taxon>
        <taxon>Embryophyta</taxon>
        <taxon>Tracheophyta</taxon>
        <taxon>Spermatophyta</taxon>
        <taxon>Magnoliopsida</taxon>
        <taxon>eudicotyledons</taxon>
        <taxon>Gunneridae</taxon>
        <taxon>Pentapetalae</taxon>
        <taxon>rosids</taxon>
        <taxon>fabids</taxon>
        <taxon>Fabales</taxon>
        <taxon>Fabaceae</taxon>
        <taxon>Papilionoideae</taxon>
        <taxon>50 kb inversion clade</taxon>
        <taxon>NPAAA clade</taxon>
        <taxon>indigoferoid/millettioid clade</taxon>
        <taxon>Phaseoleae</taxon>
        <taxon>Sphenostylis</taxon>
    </lineage>
</organism>
<feature type="non-terminal residue" evidence="1">
    <location>
        <position position="1"/>
    </location>
</feature>
<gene>
    <name evidence="1" type="ORF">AYBTSS11_LOCUS13376</name>
</gene>
<dbReference type="Gramene" id="rna-AYBTSS11_LOCUS13376">
    <property type="protein sequence ID" value="CAJ1948782.1"/>
    <property type="gene ID" value="gene-AYBTSS11_LOCUS13376"/>
</dbReference>
<dbReference type="Proteomes" id="UP001189624">
    <property type="component" value="Chromosome 4"/>
</dbReference>
<sequence length="51" mass="6138">SNIQIDDKNDENDKLWTTNCVNRDVNDQFIEENGKTRNNTKTMHKSWRRDV</sequence>
<proteinExistence type="predicted"/>
<protein>
    <submittedName>
        <fullName evidence="1">Uncharacterized protein</fullName>
    </submittedName>
</protein>
<evidence type="ECO:0000313" key="2">
    <source>
        <dbReference type="Proteomes" id="UP001189624"/>
    </source>
</evidence>